<feature type="region of interest" description="Disordered" evidence="1">
    <location>
        <begin position="1"/>
        <end position="87"/>
    </location>
</feature>
<feature type="region of interest" description="Disordered" evidence="1">
    <location>
        <begin position="106"/>
        <end position="308"/>
    </location>
</feature>
<proteinExistence type="predicted"/>
<sequence>MDSGFQTVAKKGKGARNAKKDNTPRRTASSPTSSSADADARSASSLNGGDTASESSSLPPADVTLSIKPLKRKLSARKIPDTTSVAFPQSIEHALAARTDQLTDLTFGAIQSRPTASTSPTASSSSPQSVPSLSSPSPVAAARTLSPTRTPASAATSAGVAATPPTPPATHQLPPKPSVGPNAPSHISPPGHRAASPAAQKHGQQQHASGPVVGVSLPPQSNTGHAQQQPHLQHGGVPSPHYGTQHASATPSPVTPLAPQMHQGQMQPHYQQQQQQYGGPQQLQQSYGQGGYGGGRSGQGGASSYQHGGYVRYLASF</sequence>
<dbReference type="EMBL" id="MCFL01000011">
    <property type="protein sequence ID" value="ORZ37763.1"/>
    <property type="molecule type" value="Genomic_DNA"/>
</dbReference>
<feature type="compositionally biased region" description="Gly residues" evidence="1">
    <location>
        <begin position="288"/>
        <end position="301"/>
    </location>
</feature>
<feature type="compositionally biased region" description="Low complexity" evidence="1">
    <location>
        <begin position="111"/>
        <end position="163"/>
    </location>
</feature>
<evidence type="ECO:0000313" key="3">
    <source>
        <dbReference type="Proteomes" id="UP000193411"/>
    </source>
</evidence>
<organism evidence="2 3">
    <name type="scientific">Catenaria anguillulae PL171</name>
    <dbReference type="NCBI Taxonomy" id="765915"/>
    <lineage>
        <taxon>Eukaryota</taxon>
        <taxon>Fungi</taxon>
        <taxon>Fungi incertae sedis</taxon>
        <taxon>Blastocladiomycota</taxon>
        <taxon>Blastocladiomycetes</taxon>
        <taxon>Blastocladiales</taxon>
        <taxon>Catenariaceae</taxon>
        <taxon>Catenaria</taxon>
    </lineage>
</organism>
<feature type="compositionally biased region" description="Polar residues" evidence="1">
    <location>
        <begin position="46"/>
        <end position="58"/>
    </location>
</feature>
<dbReference type="AlphaFoldDB" id="A0A1Y2HVN6"/>
<comment type="caution">
    <text evidence="2">The sequence shown here is derived from an EMBL/GenBank/DDBJ whole genome shotgun (WGS) entry which is preliminary data.</text>
</comment>
<gene>
    <name evidence="2" type="ORF">BCR44DRAFT_1025281</name>
</gene>
<dbReference type="Proteomes" id="UP000193411">
    <property type="component" value="Unassembled WGS sequence"/>
</dbReference>
<evidence type="ECO:0000256" key="1">
    <source>
        <dbReference type="SAM" id="MobiDB-lite"/>
    </source>
</evidence>
<accession>A0A1Y2HVN6</accession>
<name>A0A1Y2HVN6_9FUNG</name>
<keyword evidence="3" id="KW-1185">Reference proteome</keyword>
<feature type="compositionally biased region" description="Low complexity" evidence="1">
    <location>
        <begin position="260"/>
        <end position="287"/>
    </location>
</feature>
<reference evidence="2 3" key="1">
    <citation type="submission" date="2016-07" db="EMBL/GenBank/DDBJ databases">
        <title>Pervasive Adenine N6-methylation of Active Genes in Fungi.</title>
        <authorList>
            <consortium name="DOE Joint Genome Institute"/>
            <person name="Mondo S.J."/>
            <person name="Dannebaum R.O."/>
            <person name="Kuo R.C."/>
            <person name="Labutti K."/>
            <person name="Haridas S."/>
            <person name="Kuo A."/>
            <person name="Salamov A."/>
            <person name="Ahrendt S.R."/>
            <person name="Lipzen A."/>
            <person name="Sullivan W."/>
            <person name="Andreopoulos W.B."/>
            <person name="Clum A."/>
            <person name="Lindquist E."/>
            <person name="Daum C."/>
            <person name="Ramamoorthy G.K."/>
            <person name="Gryganskyi A."/>
            <person name="Culley D."/>
            <person name="Magnuson J.K."/>
            <person name="James T.Y."/>
            <person name="O'Malley M.A."/>
            <person name="Stajich J.E."/>
            <person name="Spatafora J.W."/>
            <person name="Visel A."/>
            <person name="Grigoriev I.V."/>
        </authorList>
    </citation>
    <scope>NUCLEOTIDE SEQUENCE [LARGE SCALE GENOMIC DNA]</scope>
    <source>
        <strain evidence="2 3">PL171</strain>
    </source>
</reference>
<feature type="compositionally biased region" description="Polar residues" evidence="1">
    <location>
        <begin position="218"/>
        <end position="231"/>
    </location>
</feature>
<protein>
    <submittedName>
        <fullName evidence="2">Uncharacterized protein</fullName>
    </submittedName>
</protein>
<feature type="compositionally biased region" description="Pro residues" evidence="1">
    <location>
        <begin position="164"/>
        <end position="178"/>
    </location>
</feature>
<feature type="compositionally biased region" description="Low complexity" evidence="1">
    <location>
        <begin position="25"/>
        <end position="45"/>
    </location>
</feature>
<evidence type="ECO:0000313" key="2">
    <source>
        <dbReference type="EMBL" id="ORZ37763.1"/>
    </source>
</evidence>